<evidence type="ECO:0000256" key="6">
    <source>
        <dbReference type="ARBA" id="ARBA00022692"/>
    </source>
</evidence>
<dbReference type="PANTHER" id="PTHR12646">
    <property type="entry name" value="NOT56 - RELATED"/>
    <property type="match status" value="1"/>
</dbReference>
<evidence type="ECO:0000256" key="5">
    <source>
        <dbReference type="ARBA" id="ARBA00022679"/>
    </source>
</evidence>
<keyword evidence="7" id="KW-0256">Endoplasmic reticulum</keyword>
<protein>
    <recommendedName>
        <fullName evidence="3">dolichyl-P-Man:Man5GlcNAc2-PP-dolichol alpha-1,3-mannosyltransferase</fullName>
        <ecNumber evidence="3">2.4.1.258</ecNumber>
    </recommendedName>
</protein>
<dbReference type="EC" id="2.4.1.258" evidence="3"/>
<dbReference type="Proteomes" id="UP000663879">
    <property type="component" value="Unassembled WGS sequence"/>
</dbReference>
<evidence type="ECO:0000256" key="4">
    <source>
        <dbReference type="ARBA" id="ARBA00022676"/>
    </source>
</evidence>
<dbReference type="InterPro" id="IPR007873">
    <property type="entry name" value="Glycosyltransferase_ALG3"/>
</dbReference>
<comment type="subcellular location">
    <subcellularLocation>
        <location evidence="1">Endoplasmic reticulum membrane</location>
        <topology evidence="1">Multi-pass membrane protein</topology>
    </subcellularLocation>
</comment>
<feature type="transmembrane region" description="Helical" evidence="11">
    <location>
        <begin position="297"/>
        <end position="317"/>
    </location>
</feature>
<feature type="transmembrane region" description="Helical" evidence="11">
    <location>
        <begin position="106"/>
        <end position="122"/>
    </location>
</feature>
<feature type="transmembrane region" description="Helical" evidence="11">
    <location>
        <begin position="337"/>
        <end position="358"/>
    </location>
</feature>
<evidence type="ECO:0000256" key="7">
    <source>
        <dbReference type="ARBA" id="ARBA00022824"/>
    </source>
</evidence>
<keyword evidence="4" id="KW-0328">Glycosyltransferase</keyword>
<evidence type="ECO:0000313" key="13">
    <source>
        <dbReference type="Proteomes" id="UP000663879"/>
    </source>
</evidence>
<keyword evidence="6 11" id="KW-0812">Transmembrane</keyword>
<gene>
    <name evidence="12" type="ORF">OXX778_LOCUS1703</name>
</gene>
<sequence length="432" mass="50162">MPSTSNLKNRSNKSKNSKWHPLVSRLANSITNPTELYKLIIDLLFNTDYLVLIACILIPLELILNVIIVFKVPYTEIDWKAYMQEVEGFINGTYNYYDLKGDTGPLVYPAGFVYLYTALYWITNHGINVRLAQFIYIIFYLVFISLVFLIYTKTRKVPPVALIIMSITSHRIHSIFVLRLFNDPIAMLFLYASIFCFMNKSWNIGCILFSLGVSIKMNVLLFAPGLFIILSLTHGLLNTFKYIFLCGIVQLILGAPFLLTYPIAYLHRSFELGRQFFYIWTVNWKCISEELFLSKPFQLSLLVLHLSVLLIFMNRILKNVGGLKAVVFGQKKVKLSYDAIIFIMFLSNFIGICFSRSLHYQFYVWYYHTLAYLLWNTEFSNTFKFLLIGLIEFSWNVYPSTFYSSSILNLSHLIVLVGLGRTIYKKNDPLVF</sequence>
<evidence type="ECO:0000313" key="12">
    <source>
        <dbReference type="EMBL" id="CAF0716464.1"/>
    </source>
</evidence>
<keyword evidence="9 11" id="KW-0472">Membrane</keyword>
<evidence type="ECO:0000256" key="9">
    <source>
        <dbReference type="ARBA" id="ARBA00023136"/>
    </source>
</evidence>
<comment type="caution">
    <text evidence="12">The sequence shown here is derived from an EMBL/GenBank/DDBJ whole genome shotgun (WGS) entry which is preliminary data.</text>
</comment>
<accession>A0A813ME88</accession>
<feature type="transmembrane region" description="Helical" evidence="11">
    <location>
        <begin position="49"/>
        <end position="70"/>
    </location>
</feature>
<dbReference type="GO" id="GO:0052925">
    <property type="term" value="F:dol-P-Man:Man(5)GlcNAc(2)-PP-Dol alpha-1,3-mannosyltransferase activity"/>
    <property type="evidence" value="ECO:0007669"/>
    <property type="project" value="UniProtKB-EC"/>
</dbReference>
<dbReference type="OrthoDB" id="20028at2759"/>
<organism evidence="12 13">
    <name type="scientific">Brachionus calyciflorus</name>
    <dbReference type="NCBI Taxonomy" id="104777"/>
    <lineage>
        <taxon>Eukaryota</taxon>
        <taxon>Metazoa</taxon>
        <taxon>Spiralia</taxon>
        <taxon>Gnathifera</taxon>
        <taxon>Rotifera</taxon>
        <taxon>Eurotatoria</taxon>
        <taxon>Monogononta</taxon>
        <taxon>Pseudotrocha</taxon>
        <taxon>Ploima</taxon>
        <taxon>Brachionidae</taxon>
        <taxon>Brachionus</taxon>
    </lineage>
</organism>
<evidence type="ECO:0000256" key="3">
    <source>
        <dbReference type="ARBA" id="ARBA00011964"/>
    </source>
</evidence>
<proteinExistence type="predicted"/>
<evidence type="ECO:0000256" key="11">
    <source>
        <dbReference type="SAM" id="Phobius"/>
    </source>
</evidence>
<name>A0A813ME88_9BILA</name>
<keyword evidence="13" id="KW-1185">Reference proteome</keyword>
<dbReference type="GO" id="GO:0005789">
    <property type="term" value="C:endoplasmic reticulum membrane"/>
    <property type="evidence" value="ECO:0007669"/>
    <property type="project" value="UniProtKB-SubCell"/>
</dbReference>
<evidence type="ECO:0000256" key="1">
    <source>
        <dbReference type="ARBA" id="ARBA00004477"/>
    </source>
</evidence>
<keyword evidence="8 11" id="KW-1133">Transmembrane helix</keyword>
<reference evidence="12" key="1">
    <citation type="submission" date="2021-02" db="EMBL/GenBank/DDBJ databases">
        <authorList>
            <person name="Nowell W R."/>
        </authorList>
    </citation>
    <scope>NUCLEOTIDE SEQUENCE</scope>
    <source>
        <strain evidence="12">Ploen Becks lab</strain>
    </source>
</reference>
<evidence type="ECO:0000256" key="2">
    <source>
        <dbReference type="ARBA" id="ARBA00004922"/>
    </source>
</evidence>
<feature type="transmembrane region" description="Helical" evidence="11">
    <location>
        <begin position="402"/>
        <end position="424"/>
    </location>
</feature>
<dbReference type="Pfam" id="PF05208">
    <property type="entry name" value="ALG3"/>
    <property type="match status" value="1"/>
</dbReference>
<dbReference type="EMBL" id="CAJNOC010000116">
    <property type="protein sequence ID" value="CAF0716464.1"/>
    <property type="molecule type" value="Genomic_DNA"/>
</dbReference>
<comment type="pathway">
    <text evidence="2">Protein modification; protein glycosylation.</text>
</comment>
<comment type="catalytic activity">
    <reaction evidence="10">
        <text>an alpha-D-Man-(1-&gt;2)-alpha-D-Man-(1-&gt;2)-alpha-D-Man-(1-&gt;3)-[alpha-D-Man-(1-&gt;6)]-beta-D-Man-(1-&gt;4)-beta-D-GlcNAc-(1-&gt;4)-alpha-D-GlcNAc-diphospho-di-trans,poly-cis-dolichol + a di-trans,poly-cis-dolichyl beta-D-mannosyl phosphate = an alpha-D-Man-(1-&gt;2)-alpha-D-Man-(1-&gt;2)-alpha-D-Man-(1-&gt;3)-[alpha-D-Man-(1-&gt;3)-alpha-D-Man-(1-&gt;6)]-beta-D-Man-(1-&gt;4)-beta-D-GlcNAc-(1-&gt;4)-alpha-D-GlcNAc-diphospho-di-trans,poly-cis-dolichol + a di-trans,poly-cis-dolichyl phosphate + H(+)</text>
        <dbReference type="Rhea" id="RHEA:29527"/>
        <dbReference type="Rhea" id="RHEA-COMP:19498"/>
        <dbReference type="Rhea" id="RHEA-COMP:19501"/>
        <dbReference type="Rhea" id="RHEA-COMP:19516"/>
        <dbReference type="Rhea" id="RHEA-COMP:19517"/>
        <dbReference type="ChEBI" id="CHEBI:15378"/>
        <dbReference type="ChEBI" id="CHEBI:57683"/>
        <dbReference type="ChEBI" id="CHEBI:58211"/>
        <dbReference type="ChEBI" id="CHEBI:132515"/>
        <dbReference type="ChEBI" id="CHEBI:132516"/>
        <dbReference type="EC" id="2.4.1.258"/>
    </reaction>
    <physiologicalReaction direction="left-to-right" evidence="10">
        <dbReference type="Rhea" id="RHEA:29528"/>
    </physiologicalReaction>
</comment>
<dbReference type="PANTHER" id="PTHR12646:SF0">
    <property type="entry name" value="DOL-P-MAN:MAN(5)GLCNAC(2)-PP-DOL ALPHA-1,3-MANNOSYLTRANSFERASE"/>
    <property type="match status" value="1"/>
</dbReference>
<keyword evidence="5" id="KW-0808">Transferase</keyword>
<feature type="transmembrane region" description="Helical" evidence="11">
    <location>
        <begin position="134"/>
        <end position="151"/>
    </location>
</feature>
<feature type="transmembrane region" description="Helical" evidence="11">
    <location>
        <begin position="242"/>
        <end position="264"/>
    </location>
</feature>
<evidence type="ECO:0000256" key="8">
    <source>
        <dbReference type="ARBA" id="ARBA00022989"/>
    </source>
</evidence>
<dbReference type="AlphaFoldDB" id="A0A813ME88"/>
<evidence type="ECO:0000256" key="10">
    <source>
        <dbReference type="ARBA" id="ARBA00049506"/>
    </source>
</evidence>